<dbReference type="GO" id="GO:0046872">
    <property type="term" value="F:metal ion binding"/>
    <property type="evidence" value="ECO:0007669"/>
    <property type="project" value="UniProtKB-KW"/>
</dbReference>
<evidence type="ECO:0000259" key="4">
    <source>
        <dbReference type="SMART" id="SM00892"/>
    </source>
</evidence>
<reference evidence="6" key="1">
    <citation type="submission" date="2016-11" db="EMBL/GenBank/DDBJ databases">
        <authorList>
            <person name="Varghese N."/>
            <person name="Submissions S."/>
        </authorList>
    </citation>
    <scope>NUCLEOTIDE SEQUENCE [LARGE SCALE GENOMIC DNA]</scope>
    <source>
        <strain evidence="6">CGMCC 1.2749</strain>
    </source>
</reference>
<dbReference type="AlphaFoldDB" id="A0A1M7FUA1"/>
<dbReference type="SMART" id="SM00477">
    <property type="entry name" value="NUC"/>
    <property type="match status" value="1"/>
</dbReference>
<feature type="binding site" evidence="2">
    <location>
        <position position="170"/>
    </location>
    <ligand>
        <name>Mg(2+)</name>
        <dbReference type="ChEBI" id="CHEBI:18420"/>
        <note>catalytic</note>
    </ligand>
</feature>
<dbReference type="Proteomes" id="UP000184092">
    <property type="component" value="Unassembled WGS sequence"/>
</dbReference>
<keyword evidence="6" id="KW-1185">Reference proteome</keyword>
<keyword evidence="5" id="KW-0255">Endonuclease</keyword>
<dbReference type="EMBL" id="FRCL01000002">
    <property type="protein sequence ID" value="SHM07530.1"/>
    <property type="molecule type" value="Genomic_DNA"/>
</dbReference>
<dbReference type="GO" id="GO:0016787">
    <property type="term" value="F:hydrolase activity"/>
    <property type="evidence" value="ECO:0007669"/>
    <property type="project" value="InterPro"/>
</dbReference>
<dbReference type="SUPFAM" id="SSF54060">
    <property type="entry name" value="His-Me finger endonucleases"/>
    <property type="match status" value="1"/>
</dbReference>
<dbReference type="PANTHER" id="PTHR13966">
    <property type="entry name" value="ENDONUCLEASE RELATED"/>
    <property type="match status" value="1"/>
</dbReference>
<feature type="domain" description="DNA/RNA non-specific endonuclease/pyrophosphatase/phosphodiesterase" evidence="4">
    <location>
        <begin position="77"/>
        <end position="270"/>
    </location>
</feature>
<keyword evidence="2" id="KW-0479">Metal-binding</keyword>
<proteinExistence type="predicted"/>
<dbReference type="Gene3D" id="3.40.570.10">
    <property type="entry name" value="Extracellular Endonuclease, subunit A"/>
    <property type="match status" value="1"/>
</dbReference>
<sequence>MKKKYLYPHAIVVLLFIYCSSCSKNQKGGNPIDPGSPINNATSNIKYKSSSELSIDNAYSYEAFDFLPSSTTNGVVKHAFYTLSYNEEFEQAEWVAYELKKSYIKNNNFRRPFFIEDPKVATGSASWRNYKNSGYDKGHLCPAGDMEFAIDAYNDTFLTSNISPQLRDFNNGIWNRLEQKVRYWAVKYDGLYVITGGVLKESSRTIGKEKVLVPKYFYKILLDNNEGNYKMIAFLVPNEGSYKPLYSFVVSVDRVEEMTGIDFFPKLKDDLENQLEKNSDYKNWSFN</sequence>
<dbReference type="RefSeq" id="WP_073205507.1">
    <property type="nucleotide sequence ID" value="NZ_FRCL01000002.1"/>
</dbReference>
<dbReference type="STRING" id="178356.SAMN05216269_102262"/>
<dbReference type="InterPro" id="IPR020821">
    <property type="entry name" value="ENPP1-3/EXOG-like_nuc-like"/>
</dbReference>
<evidence type="ECO:0000313" key="5">
    <source>
        <dbReference type="EMBL" id="SHM07530.1"/>
    </source>
</evidence>
<evidence type="ECO:0000256" key="2">
    <source>
        <dbReference type="PIRSR" id="PIRSR640255-2"/>
    </source>
</evidence>
<dbReference type="PANTHER" id="PTHR13966:SF5">
    <property type="entry name" value="ENDONUCLEASE G, MITOCHONDRIAL"/>
    <property type="match status" value="1"/>
</dbReference>
<feature type="active site" description="Proton acceptor" evidence="1">
    <location>
        <position position="139"/>
    </location>
</feature>
<dbReference type="InterPro" id="IPR044929">
    <property type="entry name" value="DNA/RNA_non-sp_Endonuclease_sf"/>
</dbReference>
<protein>
    <submittedName>
        <fullName evidence="5">Endonuclease G</fullName>
    </submittedName>
</protein>
<evidence type="ECO:0000256" key="1">
    <source>
        <dbReference type="PIRSR" id="PIRSR640255-1"/>
    </source>
</evidence>
<evidence type="ECO:0000259" key="3">
    <source>
        <dbReference type="SMART" id="SM00477"/>
    </source>
</evidence>
<feature type="domain" description="ENPP1-3/EXOG-like endonuclease/phosphodiesterase" evidence="3">
    <location>
        <begin position="78"/>
        <end position="270"/>
    </location>
</feature>
<gene>
    <name evidence="5" type="ORF">SAMN05216269_102262</name>
</gene>
<accession>A0A1M7FUA1</accession>
<dbReference type="InterPro" id="IPR044925">
    <property type="entry name" value="His-Me_finger_sf"/>
</dbReference>
<dbReference type="CDD" id="cd00091">
    <property type="entry name" value="NUC"/>
    <property type="match status" value="1"/>
</dbReference>
<keyword evidence="5" id="KW-0540">Nuclease</keyword>
<name>A0A1M7FUA1_9FLAO</name>
<dbReference type="Pfam" id="PF01223">
    <property type="entry name" value="Endonuclease_NS"/>
    <property type="match status" value="1"/>
</dbReference>
<dbReference type="OrthoDB" id="9811262at2"/>
<dbReference type="InterPro" id="IPR040255">
    <property type="entry name" value="Non-specific_endonuclease"/>
</dbReference>
<evidence type="ECO:0000313" key="6">
    <source>
        <dbReference type="Proteomes" id="UP000184092"/>
    </source>
</evidence>
<dbReference type="SMART" id="SM00892">
    <property type="entry name" value="Endonuclease_NS"/>
    <property type="match status" value="1"/>
</dbReference>
<keyword evidence="5" id="KW-0378">Hydrolase</keyword>
<dbReference type="GO" id="GO:0004519">
    <property type="term" value="F:endonuclease activity"/>
    <property type="evidence" value="ECO:0007669"/>
    <property type="project" value="UniProtKB-KW"/>
</dbReference>
<dbReference type="InterPro" id="IPR001604">
    <property type="entry name" value="Endo_G_ENPP1-like_dom"/>
</dbReference>
<organism evidence="5 6">
    <name type="scientific">Flavobacterium xinjiangense</name>
    <dbReference type="NCBI Taxonomy" id="178356"/>
    <lineage>
        <taxon>Bacteria</taxon>
        <taxon>Pseudomonadati</taxon>
        <taxon>Bacteroidota</taxon>
        <taxon>Flavobacteriia</taxon>
        <taxon>Flavobacteriales</taxon>
        <taxon>Flavobacteriaceae</taxon>
        <taxon>Flavobacterium</taxon>
    </lineage>
</organism>
<dbReference type="GO" id="GO:0003676">
    <property type="term" value="F:nucleic acid binding"/>
    <property type="evidence" value="ECO:0007669"/>
    <property type="project" value="InterPro"/>
</dbReference>